<reference evidence="9 10" key="1">
    <citation type="submission" date="2020-04" db="EMBL/GenBank/DDBJ databases">
        <authorList>
            <person name="Wallbank WR R."/>
            <person name="Pardo Diaz C."/>
            <person name="Kozak K."/>
            <person name="Martin S."/>
            <person name="Jiggins C."/>
            <person name="Moest M."/>
            <person name="Warren A I."/>
            <person name="Byers J.R.P. K."/>
            <person name="Montejo-Kovacevich G."/>
            <person name="Yen C E."/>
        </authorList>
    </citation>
    <scope>NUCLEOTIDE SEQUENCE [LARGE SCALE GENOMIC DNA]</scope>
</reference>
<keyword evidence="6" id="KW-0378">Hydrolase</keyword>
<dbReference type="PANTHER" id="PTHR22930">
    <property type="match status" value="1"/>
</dbReference>
<comment type="similarity">
    <text evidence="3">Belongs to the HARBI1 family.</text>
</comment>
<dbReference type="InterPro" id="IPR045249">
    <property type="entry name" value="HARBI1-like"/>
</dbReference>
<keyword evidence="7" id="KW-0539">Nucleus</keyword>
<dbReference type="EMBL" id="CADEBC010000438">
    <property type="protein sequence ID" value="CAB3231326.1"/>
    <property type="molecule type" value="Genomic_DNA"/>
</dbReference>
<evidence type="ECO:0000313" key="9">
    <source>
        <dbReference type="EMBL" id="CAB3231326.1"/>
    </source>
</evidence>
<evidence type="ECO:0000256" key="2">
    <source>
        <dbReference type="ARBA" id="ARBA00004123"/>
    </source>
</evidence>
<name>A0A8S0ZEY8_ARCPL</name>
<dbReference type="AlphaFoldDB" id="A0A8S0ZEY8"/>
<evidence type="ECO:0000256" key="5">
    <source>
        <dbReference type="ARBA" id="ARBA00022723"/>
    </source>
</evidence>
<keyword evidence="10" id="KW-1185">Reference proteome</keyword>
<feature type="domain" description="DDE Tnp4" evidence="8">
    <location>
        <begin position="44"/>
        <end position="194"/>
    </location>
</feature>
<accession>A0A8S0ZEY8</accession>
<evidence type="ECO:0000256" key="7">
    <source>
        <dbReference type="ARBA" id="ARBA00023242"/>
    </source>
</evidence>
<dbReference type="GO" id="GO:0046872">
    <property type="term" value="F:metal ion binding"/>
    <property type="evidence" value="ECO:0007669"/>
    <property type="project" value="UniProtKB-KW"/>
</dbReference>
<dbReference type="Proteomes" id="UP000494106">
    <property type="component" value="Unassembled WGS sequence"/>
</dbReference>
<evidence type="ECO:0000256" key="6">
    <source>
        <dbReference type="ARBA" id="ARBA00022801"/>
    </source>
</evidence>
<evidence type="ECO:0000256" key="4">
    <source>
        <dbReference type="ARBA" id="ARBA00022722"/>
    </source>
</evidence>
<keyword evidence="4" id="KW-0540">Nuclease</keyword>
<organism evidence="9 10">
    <name type="scientific">Arctia plantaginis</name>
    <name type="common">Wood tiger moth</name>
    <name type="synonym">Phalaena plantaginis</name>
    <dbReference type="NCBI Taxonomy" id="874455"/>
    <lineage>
        <taxon>Eukaryota</taxon>
        <taxon>Metazoa</taxon>
        <taxon>Ecdysozoa</taxon>
        <taxon>Arthropoda</taxon>
        <taxon>Hexapoda</taxon>
        <taxon>Insecta</taxon>
        <taxon>Pterygota</taxon>
        <taxon>Neoptera</taxon>
        <taxon>Endopterygota</taxon>
        <taxon>Lepidoptera</taxon>
        <taxon>Glossata</taxon>
        <taxon>Ditrysia</taxon>
        <taxon>Noctuoidea</taxon>
        <taxon>Erebidae</taxon>
        <taxon>Arctiinae</taxon>
        <taxon>Arctia</taxon>
    </lineage>
</organism>
<dbReference type="OrthoDB" id="2430314at2759"/>
<evidence type="ECO:0000313" key="10">
    <source>
        <dbReference type="Proteomes" id="UP000494106"/>
    </source>
</evidence>
<dbReference type="InterPro" id="IPR027806">
    <property type="entry name" value="HARBI1_dom"/>
</dbReference>
<dbReference type="GO" id="GO:0005634">
    <property type="term" value="C:nucleus"/>
    <property type="evidence" value="ECO:0007669"/>
    <property type="project" value="UniProtKB-SubCell"/>
</dbReference>
<dbReference type="Pfam" id="PF13359">
    <property type="entry name" value="DDE_Tnp_4"/>
    <property type="match status" value="1"/>
</dbReference>
<comment type="cofactor">
    <cofactor evidence="1">
        <name>a divalent metal cation</name>
        <dbReference type="ChEBI" id="CHEBI:60240"/>
    </cofactor>
</comment>
<dbReference type="GO" id="GO:0004518">
    <property type="term" value="F:nuclease activity"/>
    <property type="evidence" value="ECO:0007669"/>
    <property type="project" value="UniProtKB-KW"/>
</dbReference>
<dbReference type="PANTHER" id="PTHR22930:SF289">
    <property type="entry name" value="DDE TNP4 DOMAIN-CONTAINING PROTEIN-RELATED"/>
    <property type="match status" value="1"/>
</dbReference>
<evidence type="ECO:0000259" key="8">
    <source>
        <dbReference type="Pfam" id="PF13359"/>
    </source>
</evidence>
<evidence type="ECO:0000256" key="1">
    <source>
        <dbReference type="ARBA" id="ARBA00001968"/>
    </source>
</evidence>
<comment type="subcellular location">
    <subcellularLocation>
        <location evidence="2">Nucleus</location>
    </subcellularLocation>
</comment>
<gene>
    <name evidence="9" type="ORF">APLA_LOCUS4435</name>
</gene>
<comment type="caution">
    <text evidence="9">The sequence shown here is derived from an EMBL/GenBank/DDBJ whole genome shotgun (WGS) entry which is preliminary data.</text>
</comment>
<keyword evidence="5" id="KW-0479">Metal-binding</keyword>
<dbReference type="GO" id="GO:0016787">
    <property type="term" value="F:hydrolase activity"/>
    <property type="evidence" value="ECO:0007669"/>
    <property type="project" value="UniProtKB-KW"/>
</dbReference>
<evidence type="ECO:0000256" key="3">
    <source>
        <dbReference type="ARBA" id="ARBA00006958"/>
    </source>
</evidence>
<protein>
    <recommendedName>
        <fullName evidence="8">DDE Tnp4 domain-containing protein</fullName>
    </recommendedName>
</protein>
<proteinExistence type="inferred from homology"/>
<sequence>MPSMRPERDYNDANVCVNKTEQEQVTVKSDFFKIAKFPNVLGCIDCTHIKIQSPGGDDAELFRNRKSYMSINMQTISSPNLLITDIVARWPGSTHDSTIYQNSRRYERFERGDYQGSYLLGDSGYPLKSHLLTPYLNPATVGQQRYNTAHIKTRNVVERQYGVLKRRFPVLALGLRLKLQNAINVILACCILHNICIIRQEPEPVNDGVIPNLEHLIQAGQIPLPPLINNDPVYGYQRSQITNYFESMN</sequence>